<evidence type="ECO:0000259" key="2">
    <source>
        <dbReference type="Pfam" id="PF04324"/>
    </source>
</evidence>
<dbReference type="AlphaFoldDB" id="A0A0R3JS23"/>
<dbReference type="EMBL" id="LKHP01000012">
    <property type="protein sequence ID" value="KRQ86288.1"/>
    <property type="molecule type" value="Genomic_DNA"/>
</dbReference>
<dbReference type="CDD" id="cd19946">
    <property type="entry name" value="GlpA-like_Fer2_BFD-like"/>
    <property type="match status" value="1"/>
</dbReference>
<proteinExistence type="predicted"/>
<keyword evidence="3" id="KW-0560">Oxidoreductase</keyword>
<accession>A0A0R3JS23</accession>
<dbReference type="InterPro" id="IPR052745">
    <property type="entry name" value="G3P_Oxidase/Oxidoreductase"/>
</dbReference>
<dbReference type="OrthoDB" id="9801699at2"/>
<dbReference type="SUPFAM" id="SSF54373">
    <property type="entry name" value="FAD-linked reductases, C-terminal domain"/>
    <property type="match status" value="1"/>
</dbReference>
<keyword evidence="4" id="KW-1185">Reference proteome</keyword>
<reference evidence="3 4" key="1">
    <citation type="submission" date="2015-09" db="EMBL/GenBank/DDBJ databases">
        <title>Draft genome sequence of a Caloramator mitchellensis, a moderate thermophile from the Great Artesian Basin of Australia.</title>
        <authorList>
            <person name="Patel B.K."/>
        </authorList>
    </citation>
    <scope>NUCLEOTIDE SEQUENCE [LARGE SCALE GENOMIC DNA]</scope>
    <source>
        <strain evidence="3 4">VF08</strain>
    </source>
</reference>
<dbReference type="GO" id="GO:0003973">
    <property type="term" value="F:(S)-2-hydroxy-acid oxidase activity"/>
    <property type="evidence" value="ECO:0007669"/>
    <property type="project" value="UniProtKB-EC"/>
</dbReference>
<comment type="caution">
    <text evidence="3">The sequence shown here is derived from an EMBL/GenBank/DDBJ whole genome shotgun (WGS) entry which is preliminary data.</text>
</comment>
<dbReference type="InterPro" id="IPR007419">
    <property type="entry name" value="BFD-like_2Fe2S-bd_dom"/>
</dbReference>
<evidence type="ECO:0000259" key="1">
    <source>
        <dbReference type="Pfam" id="PF01266"/>
    </source>
</evidence>
<dbReference type="Proteomes" id="UP000052015">
    <property type="component" value="Unassembled WGS sequence"/>
</dbReference>
<sequence length="474" mass="51703">MFDVAIIGAGIVGTSIARELSKYDLSCVVIEKSNDVSNGSTKANSGIVHAGYDAKEGTLKAKFNVLGSEMYEKICEELDVPYKRNGSLVLAFNDDDLRHIEMLYKRGLKNGVKNLSIIDKNSVFSLEPNLQDNVVGALYAETGAIVSPFELAIALAENANENGVEFMFSTTVTNIYKENDVFNIETNKGKFKSRYLVNAAGLFSDEINDMLGGEKFKIIPRRGEYCLFDKSVGNIVTRTIFQTPSNKGKGILVSPTVHGNLFVGPNAIEMDKKDDVSTTKEGIEEILKGGSRSVKNINPRDIITSFTGIRATSDTGDFVINVPTKNAVNAAGIESPGLTASVAIAPYVVSLLENEGLRLTLKNNFIKHRTNTKLFIQMTDDEKKSALSSNSAYGRIICRCEHITEGDIINAIKRPLGARSVDGVKKRVRAGMGRCQGGFCMPRVVEILSRELDIPLTDITKSDRGSYILTGKTK</sequence>
<dbReference type="Gene3D" id="3.30.9.10">
    <property type="entry name" value="D-Amino Acid Oxidase, subunit A, domain 2"/>
    <property type="match status" value="1"/>
</dbReference>
<dbReference type="Gene3D" id="3.50.50.60">
    <property type="entry name" value="FAD/NAD(P)-binding domain"/>
    <property type="match status" value="1"/>
</dbReference>
<dbReference type="PANTHER" id="PTHR42720:SF1">
    <property type="entry name" value="GLYCEROL 3-PHOSPHATE OXIDASE"/>
    <property type="match status" value="1"/>
</dbReference>
<dbReference type="PATRIC" id="fig|908809.3.peg.1914"/>
<feature type="domain" description="BFD-like [2Fe-2S]-binding" evidence="2">
    <location>
        <begin position="396"/>
        <end position="449"/>
    </location>
</feature>
<protein>
    <submittedName>
        <fullName evidence="3">L-2-hydroxyglutarate oxidase LhgO</fullName>
        <ecNumber evidence="3">1.1.3.15</ecNumber>
    </submittedName>
</protein>
<dbReference type="Pfam" id="PF04324">
    <property type="entry name" value="Fer2_BFD"/>
    <property type="match status" value="1"/>
</dbReference>
<evidence type="ECO:0000313" key="3">
    <source>
        <dbReference type="EMBL" id="KRQ86288.1"/>
    </source>
</evidence>
<evidence type="ECO:0000313" key="4">
    <source>
        <dbReference type="Proteomes" id="UP000052015"/>
    </source>
</evidence>
<gene>
    <name evidence="3" type="primary">lhgO_2</name>
    <name evidence="3" type="ORF">ABG79_01911</name>
</gene>
<dbReference type="SUPFAM" id="SSF51905">
    <property type="entry name" value="FAD/NAD(P)-binding domain"/>
    <property type="match status" value="1"/>
</dbReference>
<dbReference type="STRING" id="908809.ABG79_01911"/>
<dbReference type="PANTHER" id="PTHR42720">
    <property type="entry name" value="GLYCEROL-3-PHOSPHATE DEHYDROGENASE"/>
    <property type="match status" value="1"/>
</dbReference>
<dbReference type="InterPro" id="IPR041854">
    <property type="entry name" value="BFD-like_2Fe2S-bd_dom_sf"/>
</dbReference>
<dbReference type="Pfam" id="PF01266">
    <property type="entry name" value="DAO"/>
    <property type="match status" value="1"/>
</dbReference>
<name>A0A0R3JS23_CALMK</name>
<dbReference type="Gene3D" id="1.10.10.1100">
    <property type="entry name" value="BFD-like [2Fe-2S]-binding domain"/>
    <property type="match status" value="1"/>
</dbReference>
<dbReference type="EC" id="1.1.3.15" evidence="3"/>
<dbReference type="RefSeq" id="WP_057979228.1">
    <property type="nucleotide sequence ID" value="NZ_LKHP01000012.1"/>
</dbReference>
<dbReference type="InterPro" id="IPR036188">
    <property type="entry name" value="FAD/NAD-bd_sf"/>
</dbReference>
<feature type="domain" description="FAD dependent oxidoreductase" evidence="1">
    <location>
        <begin position="3"/>
        <end position="349"/>
    </location>
</feature>
<organism evidence="3 4">
    <name type="scientific">Caloramator mitchellensis</name>
    <dbReference type="NCBI Taxonomy" id="908809"/>
    <lineage>
        <taxon>Bacteria</taxon>
        <taxon>Bacillati</taxon>
        <taxon>Bacillota</taxon>
        <taxon>Clostridia</taxon>
        <taxon>Eubacteriales</taxon>
        <taxon>Clostridiaceae</taxon>
        <taxon>Caloramator</taxon>
    </lineage>
</organism>
<dbReference type="InterPro" id="IPR006076">
    <property type="entry name" value="FAD-dep_OxRdtase"/>
</dbReference>